<reference evidence="3" key="1">
    <citation type="submission" date="2019-06" db="EMBL/GenBank/DDBJ databases">
        <authorList>
            <person name="Murdoch R.W."/>
            <person name="Fathepure B."/>
        </authorList>
    </citation>
    <scope>NUCLEOTIDE SEQUENCE</scope>
</reference>
<evidence type="ECO:0000313" key="3">
    <source>
        <dbReference type="EMBL" id="QEA05471.1"/>
    </source>
</evidence>
<feature type="domain" description="Cupin type-2" evidence="2">
    <location>
        <begin position="58"/>
        <end position="126"/>
    </location>
</feature>
<dbReference type="InterPro" id="IPR013096">
    <property type="entry name" value="Cupin_2"/>
</dbReference>
<evidence type="ECO:0000256" key="1">
    <source>
        <dbReference type="ARBA" id="ARBA00022723"/>
    </source>
</evidence>
<dbReference type="Gene3D" id="2.60.120.10">
    <property type="entry name" value="Jelly Rolls"/>
    <property type="match status" value="1"/>
</dbReference>
<dbReference type="Pfam" id="PF07883">
    <property type="entry name" value="Cupin_2"/>
    <property type="match status" value="1"/>
</dbReference>
<name>A0A5B8RA57_9ZZZZ</name>
<evidence type="ECO:0000259" key="2">
    <source>
        <dbReference type="Pfam" id="PF07883"/>
    </source>
</evidence>
<dbReference type="CDD" id="cd02222">
    <property type="entry name" value="cupin_TM1459-like"/>
    <property type="match status" value="1"/>
</dbReference>
<dbReference type="PANTHER" id="PTHR35848:SF6">
    <property type="entry name" value="CUPIN TYPE-2 DOMAIN-CONTAINING PROTEIN"/>
    <property type="match status" value="1"/>
</dbReference>
<sequence length="156" mass="17858">MTSDNDRSKVLHARDFRWEAVPVREYKSEGTTTFRDITRQTLIGEGEDERAPGFVTRYFEIQPGGYSTLEYHAHPHSVVVLRGGGQVILGDRVEPLHPHDVVYIAPHTVHQFHATGDGPLGFLCIVDRERDRPTLPDDDEVERLSRYPDIATRLRR</sequence>
<protein>
    <recommendedName>
        <fullName evidence="2">Cupin type-2 domain-containing protein</fullName>
    </recommendedName>
</protein>
<proteinExistence type="predicted"/>
<dbReference type="EMBL" id="MN079102">
    <property type="protein sequence ID" value="QEA05471.1"/>
    <property type="molecule type" value="Genomic_DNA"/>
</dbReference>
<dbReference type="SUPFAM" id="SSF51182">
    <property type="entry name" value="RmlC-like cupins"/>
    <property type="match status" value="1"/>
</dbReference>
<keyword evidence="1" id="KW-0479">Metal-binding</keyword>
<dbReference type="InterPro" id="IPR051610">
    <property type="entry name" value="GPI/OXD"/>
</dbReference>
<dbReference type="InterPro" id="IPR011051">
    <property type="entry name" value="RmlC_Cupin_sf"/>
</dbReference>
<dbReference type="GO" id="GO:0046872">
    <property type="term" value="F:metal ion binding"/>
    <property type="evidence" value="ECO:0007669"/>
    <property type="project" value="UniProtKB-KW"/>
</dbReference>
<gene>
    <name evidence="3" type="ORF">KBTEX_01794</name>
</gene>
<dbReference type="PANTHER" id="PTHR35848">
    <property type="entry name" value="OXALATE-BINDING PROTEIN"/>
    <property type="match status" value="1"/>
</dbReference>
<dbReference type="AlphaFoldDB" id="A0A5B8RA57"/>
<organism evidence="3">
    <name type="scientific">uncultured organism</name>
    <dbReference type="NCBI Taxonomy" id="155900"/>
    <lineage>
        <taxon>unclassified sequences</taxon>
        <taxon>environmental samples</taxon>
    </lineage>
</organism>
<dbReference type="InterPro" id="IPR014710">
    <property type="entry name" value="RmlC-like_jellyroll"/>
</dbReference>
<accession>A0A5B8RA57</accession>